<organism evidence="1">
    <name type="scientific">Tupanvirus deep ocean</name>
    <dbReference type="NCBI Taxonomy" id="2126984"/>
    <lineage>
        <taxon>Viruses</taxon>
        <taxon>Varidnaviria</taxon>
        <taxon>Bamfordvirae</taxon>
        <taxon>Nucleocytoviricota</taxon>
        <taxon>Megaviricetes</taxon>
        <taxon>Imitervirales</taxon>
        <taxon>Mimiviridae</taxon>
        <taxon>Megamimivirinae</taxon>
        <taxon>Tupanvirus</taxon>
        <taxon>Tupanvirus altamarinense</taxon>
    </lineage>
</organism>
<proteinExistence type="predicted"/>
<name>A0A6N1NG31_9VIRU</name>
<dbReference type="GO" id="GO:0009116">
    <property type="term" value="P:nucleoside metabolic process"/>
    <property type="evidence" value="ECO:0007669"/>
    <property type="project" value="InterPro"/>
</dbReference>
<evidence type="ECO:0000313" key="1">
    <source>
        <dbReference type="EMBL" id="QKU34249.1"/>
    </source>
</evidence>
<reference evidence="1" key="2">
    <citation type="journal article" date="2018" name="Nat. Commun.">
        <title>Tailed giant Tupanvirus possesses the most complete translational apparatus of the known virosphere.</title>
        <authorList>
            <person name="Abrahao J."/>
            <person name="Silva L."/>
            <person name="Silva L.S."/>
            <person name="Khalil J.Y.B."/>
            <person name="Rodrigues R."/>
            <person name="Arantes T."/>
            <person name="Assis F."/>
            <person name="Boratto P."/>
            <person name="Andrade M."/>
            <person name="Kroon E.G."/>
            <person name="Ribeiro B."/>
            <person name="Bergier I."/>
            <person name="Seligmann H."/>
            <person name="Ghigo E."/>
            <person name="Colson P."/>
            <person name="Levasseur A."/>
            <person name="Kroemer G."/>
            <person name="Raoult D."/>
            <person name="La Scola B."/>
        </authorList>
    </citation>
    <scope>NUCLEOTIDE SEQUENCE [LARGE SCALE GENOMIC DNA]</scope>
    <source>
        <strain evidence="1">Deep ocean</strain>
    </source>
</reference>
<dbReference type="RefSeq" id="YP_010780870.1">
    <property type="nucleotide sequence ID" value="NC_075038.1"/>
</dbReference>
<dbReference type="GeneID" id="80517561"/>
<dbReference type="GO" id="GO:0003824">
    <property type="term" value="F:catalytic activity"/>
    <property type="evidence" value="ECO:0007669"/>
    <property type="project" value="InterPro"/>
</dbReference>
<dbReference type="EMBL" id="MF405918">
    <property type="protein sequence ID" value="QKU34249.1"/>
    <property type="molecule type" value="Genomic_DNA"/>
</dbReference>
<reference evidence="1" key="1">
    <citation type="submission" date="2017-06" db="EMBL/GenBank/DDBJ databases">
        <authorList>
            <person name="Assis F.L."/>
            <person name="Abrahao J.S."/>
            <person name="Silva L."/>
            <person name="Khalil J.B."/>
            <person name="Rodrigues R."/>
            <person name="Silva L.S."/>
            <person name="Boratto P."/>
            <person name="Andrade M."/>
            <person name="Kroon E.G."/>
            <person name="Ribeiro B."/>
            <person name="Bergier I."/>
            <person name="Seligmann H."/>
            <person name="Ghigo E."/>
            <person name="Colson P."/>
            <person name="Levasseur A."/>
            <person name="Raoult D."/>
            <person name="Scola B.L."/>
        </authorList>
    </citation>
    <scope>NUCLEOTIDE SEQUENCE</scope>
    <source>
        <strain evidence="1">Deep ocean</strain>
    </source>
</reference>
<protein>
    <submittedName>
        <fullName evidence="1">Uncharacterized protein</fullName>
    </submittedName>
</protein>
<dbReference type="InterPro" id="IPR035994">
    <property type="entry name" value="Nucleoside_phosphorylase_sf"/>
</dbReference>
<dbReference type="SUPFAM" id="SSF53167">
    <property type="entry name" value="Purine and uridine phosphorylases"/>
    <property type="match status" value="1"/>
</dbReference>
<accession>A0A6N1NG31</accession>
<dbReference type="KEGG" id="vg:80517561"/>
<sequence>MELGQLFHLAAGLNIEGGYPLLDLLKTNPKGKWINLILVLDRPLVDNITFDELFSNNKYPLLENAIDNLNENHFLASYLMIIGYYIDNGHQICCKNETEYLNITIHLHQDTASTPLLNLLKSYVEVVIKDNGLEHKKIKINYLTDEKTYVCSDHNYDDTDLLISLSQCAGLHPNLMPGSLIIPNQFIPYQIHDNIIYESLSYEMPNLLKKDLENVLFSKFNNYSVKYINDNYVSANPNKKFLAKEFTKNDFNVTNILQVDELWNPTNPKVLVKIE</sequence>